<name>A0A918QDQ2_9ACTN</name>
<reference evidence="2" key="2">
    <citation type="submission" date="2020-09" db="EMBL/GenBank/DDBJ databases">
        <authorList>
            <person name="Sun Q."/>
            <person name="Ohkuma M."/>
        </authorList>
    </citation>
    <scope>NUCLEOTIDE SEQUENCE</scope>
    <source>
        <strain evidence="2">JCM 4815</strain>
    </source>
</reference>
<protein>
    <submittedName>
        <fullName evidence="2">Uncharacterized protein</fullName>
    </submittedName>
</protein>
<evidence type="ECO:0000313" key="2">
    <source>
        <dbReference type="EMBL" id="GGZ43074.1"/>
    </source>
</evidence>
<dbReference type="AlphaFoldDB" id="A0A918QDQ2"/>
<gene>
    <name evidence="2" type="ORF">GCM10010365_74620</name>
</gene>
<organism evidence="2 3">
    <name type="scientific">Streptomyces poonensis</name>
    <dbReference type="NCBI Taxonomy" id="68255"/>
    <lineage>
        <taxon>Bacteria</taxon>
        <taxon>Bacillati</taxon>
        <taxon>Actinomycetota</taxon>
        <taxon>Actinomycetes</taxon>
        <taxon>Kitasatosporales</taxon>
        <taxon>Streptomycetaceae</taxon>
        <taxon>Streptomyces</taxon>
    </lineage>
</organism>
<proteinExistence type="predicted"/>
<dbReference type="EMBL" id="BMVW01000029">
    <property type="protein sequence ID" value="GGZ43074.1"/>
    <property type="molecule type" value="Genomic_DNA"/>
</dbReference>
<evidence type="ECO:0000256" key="1">
    <source>
        <dbReference type="SAM" id="MobiDB-lite"/>
    </source>
</evidence>
<evidence type="ECO:0000313" key="3">
    <source>
        <dbReference type="Proteomes" id="UP000622166"/>
    </source>
</evidence>
<keyword evidence="3" id="KW-1185">Reference proteome</keyword>
<comment type="caution">
    <text evidence="2">The sequence shown here is derived from an EMBL/GenBank/DDBJ whole genome shotgun (WGS) entry which is preliminary data.</text>
</comment>
<dbReference type="Proteomes" id="UP000622166">
    <property type="component" value="Unassembled WGS sequence"/>
</dbReference>
<sequence>MSKKPSSTRAPPSQYQRARRSAAPANFVVHEPELTLILPIDASAAMADTDFMLGSFGMGAQLHDRESVSVRVALEIPRPERFVIGKWIESTPLGSTRFGSRQP</sequence>
<reference evidence="2" key="1">
    <citation type="journal article" date="2014" name="Int. J. Syst. Evol. Microbiol.">
        <title>Complete genome sequence of Corynebacterium casei LMG S-19264T (=DSM 44701T), isolated from a smear-ripened cheese.</title>
        <authorList>
            <consortium name="US DOE Joint Genome Institute (JGI-PGF)"/>
            <person name="Walter F."/>
            <person name="Albersmeier A."/>
            <person name="Kalinowski J."/>
            <person name="Ruckert C."/>
        </authorList>
    </citation>
    <scope>NUCLEOTIDE SEQUENCE</scope>
    <source>
        <strain evidence="2">JCM 4815</strain>
    </source>
</reference>
<feature type="region of interest" description="Disordered" evidence="1">
    <location>
        <begin position="1"/>
        <end position="22"/>
    </location>
</feature>
<accession>A0A918QDQ2</accession>
<feature type="compositionally biased region" description="Polar residues" evidence="1">
    <location>
        <begin position="1"/>
        <end position="16"/>
    </location>
</feature>